<feature type="transmembrane region" description="Helical" evidence="2">
    <location>
        <begin position="216"/>
        <end position="236"/>
    </location>
</feature>
<dbReference type="EMBL" id="CP157483">
    <property type="protein sequence ID" value="XBO43905.1"/>
    <property type="molecule type" value="Genomic_DNA"/>
</dbReference>
<sequence length="309" mass="32308">MTSPTPAARRTPPRVEAAPITDATPAAHDRTAHDPLASDRTFRAAARLSLATAATAVVAGTWTFVDPGLLHGPEAMQGSARGTSLVLVAVAVPVLLVALLKASRGSGAAALVAAGALLYVVYNAVLLLFLTPFNGAFLVYEALLGSALWSLGYLGAVRPVWRTAERMAARAPVRAIAVYVWVVAALNALVWLTAIVPSLRPYPTPMLEGTGVQTNAIYVQDLAIWLPLAAVAALWLRRRQVRGAMVVGPLLVMWVIEALSVAVDQTFGVHADPSSPVVSLALVGPFLALAVVGLVPAWGLLRTASRSQA</sequence>
<keyword evidence="2" id="KW-0812">Transmembrane</keyword>
<feature type="transmembrane region" description="Helical" evidence="2">
    <location>
        <begin position="44"/>
        <end position="65"/>
    </location>
</feature>
<dbReference type="AlphaFoldDB" id="A0AAU7JUC0"/>
<dbReference type="RefSeq" id="WP_406831355.1">
    <property type="nucleotide sequence ID" value="NZ_CP157483.1"/>
</dbReference>
<feature type="transmembrane region" description="Helical" evidence="2">
    <location>
        <begin position="109"/>
        <end position="131"/>
    </location>
</feature>
<accession>A0AAU7JUC0</accession>
<feature type="transmembrane region" description="Helical" evidence="2">
    <location>
        <begin position="275"/>
        <end position="301"/>
    </location>
</feature>
<feature type="compositionally biased region" description="Low complexity" evidence="1">
    <location>
        <begin position="1"/>
        <end position="19"/>
    </location>
</feature>
<keyword evidence="2" id="KW-1133">Transmembrane helix</keyword>
<keyword evidence="2" id="KW-0472">Membrane</keyword>
<feature type="transmembrane region" description="Helical" evidence="2">
    <location>
        <begin position="85"/>
        <end position="102"/>
    </location>
</feature>
<feature type="transmembrane region" description="Helical" evidence="2">
    <location>
        <begin position="137"/>
        <end position="156"/>
    </location>
</feature>
<gene>
    <name evidence="3" type="ORF">ABEG17_00825</name>
</gene>
<feature type="transmembrane region" description="Helical" evidence="2">
    <location>
        <begin position="176"/>
        <end position="196"/>
    </location>
</feature>
<feature type="transmembrane region" description="Helical" evidence="2">
    <location>
        <begin position="243"/>
        <end position="263"/>
    </location>
</feature>
<reference evidence="3" key="1">
    <citation type="submission" date="2024-05" db="EMBL/GenBank/DDBJ databases">
        <authorList>
            <person name="Kim S."/>
            <person name="Heo J."/>
            <person name="Choi H."/>
            <person name="Choi Y."/>
            <person name="Kwon S.-W."/>
            <person name="Kim Y."/>
        </authorList>
    </citation>
    <scope>NUCLEOTIDE SEQUENCE</scope>
    <source>
        <strain evidence="3">KACC 23699</strain>
    </source>
</reference>
<organism evidence="3">
    <name type="scientific">Pedococcus sp. KACC 23699</name>
    <dbReference type="NCBI Taxonomy" id="3149228"/>
    <lineage>
        <taxon>Bacteria</taxon>
        <taxon>Bacillati</taxon>
        <taxon>Actinomycetota</taxon>
        <taxon>Actinomycetes</taxon>
        <taxon>Micrococcales</taxon>
        <taxon>Intrasporangiaceae</taxon>
        <taxon>Pedococcus</taxon>
    </lineage>
</organism>
<proteinExistence type="predicted"/>
<feature type="region of interest" description="Disordered" evidence="1">
    <location>
        <begin position="1"/>
        <end position="34"/>
    </location>
</feature>
<name>A0AAU7JUC0_9MICO</name>
<evidence type="ECO:0000256" key="2">
    <source>
        <dbReference type="SAM" id="Phobius"/>
    </source>
</evidence>
<evidence type="ECO:0000313" key="3">
    <source>
        <dbReference type="EMBL" id="XBO43905.1"/>
    </source>
</evidence>
<evidence type="ECO:0000256" key="1">
    <source>
        <dbReference type="SAM" id="MobiDB-lite"/>
    </source>
</evidence>
<protein>
    <submittedName>
        <fullName evidence="3">Uncharacterized protein</fullName>
    </submittedName>
</protein>